<dbReference type="Proteomes" id="UP000035088">
    <property type="component" value="Unassembled WGS sequence"/>
</dbReference>
<sequence length="550" mass="57121">MKHETVEGDFDDAESGIGIEATDDEPMGWRGIWLVVMVCAAVSMVVAAMAALNTALQAIAEDPDIAANASEQTWIIDGYTLMLAALLLPAGAIGDRLGRRGVMIGGLIVFGIASLLGVFATSAVELIATRALAGVAAAFIMPTTLSLITSNVPVAKRPLAISIWSAVAGVGAIAGFFVTGLLLKFFGEDNWRSILVTFAVSAAVTAVLCLTIGTSKDPDPDRFDWLGSITSVLAIFLIVFALLEAPRYGWTSPLVLGFLIGGAALAALFCLIEMRIEFPLLDVQLFTNRAFSAGSLSVGLQFFASFAVFFLVLQQLQLIFGYTALASAVALFPLIIGVGIFSLIGNWLAVRYHSLRFVLSVGVFLAGLGILLMGVIHYTEYWMLAVFLSIAAVGIGLATAPSTTAIMQNTPLDDQGVGSAVNDTARELGAAIGIALAGSILAAGYSHRIGATADAAQQVLSNPALGGDPAKGAQAADGIRNSLAGASQVVDKLPPQAGDLGRQITEGAQAAFTEPMHTSFVILGAVLIVGSAVLGWLAPRRMVPLAKPSD</sequence>
<feature type="transmembrane region" description="Helical" evidence="5">
    <location>
        <begin position="520"/>
        <end position="538"/>
    </location>
</feature>
<comment type="caution">
    <text evidence="7">The sequence shown here is derived from an EMBL/GenBank/DDBJ whole genome shotgun (WGS) entry which is preliminary data.</text>
</comment>
<evidence type="ECO:0000256" key="3">
    <source>
        <dbReference type="ARBA" id="ARBA00022989"/>
    </source>
</evidence>
<dbReference type="InterPro" id="IPR020846">
    <property type="entry name" value="MFS_dom"/>
</dbReference>
<dbReference type="CDD" id="cd17321">
    <property type="entry name" value="MFS_MMR_MDR_like"/>
    <property type="match status" value="1"/>
</dbReference>
<dbReference type="SUPFAM" id="SSF103473">
    <property type="entry name" value="MFS general substrate transporter"/>
    <property type="match status" value="1"/>
</dbReference>
<dbReference type="InterPro" id="IPR036259">
    <property type="entry name" value="MFS_trans_sf"/>
</dbReference>
<feature type="transmembrane region" description="Helical" evidence="5">
    <location>
        <begin position="249"/>
        <end position="272"/>
    </location>
</feature>
<keyword evidence="3 5" id="KW-1133">Transmembrane helix</keyword>
<feature type="domain" description="Major facilitator superfamily (MFS) profile" evidence="6">
    <location>
        <begin position="34"/>
        <end position="542"/>
    </location>
</feature>
<feature type="transmembrane region" description="Helical" evidence="5">
    <location>
        <begin position="225"/>
        <end position="243"/>
    </location>
</feature>
<keyword evidence="2 5" id="KW-0812">Transmembrane</keyword>
<keyword evidence="8" id="KW-1185">Reference proteome</keyword>
<dbReference type="PANTHER" id="PTHR42718">
    <property type="entry name" value="MAJOR FACILITATOR SUPERFAMILY MULTIDRUG TRANSPORTER MFSC"/>
    <property type="match status" value="1"/>
</dbReference>
<dbReference type="PANTHER" id="PTHR42718:SF42">
    <property type="entry name" value="EXPORT PROTEIN"/>
    <property type="match status" value="1"/>
</dbReference>
<dbReference type="RefSeq" id="WP_007321558.1">
    <property type="nucleotide sequence ID" value="NZ_BAEE01000040.1"/>
</dbReference>
<feature type="transmembrane region" description="Helical" evidence="5">
    <location>
        <begin position="319"/>
        <end position="345"/>
    </location>
</feature>
<feature type="transmembrane region" description="Helical" evidence="5">
    <location>
        <begin position="194"/>
        <end position="213"/>
    </location>
</feature>
<dbReference type="STRING" id="1073574.GOARA_040_00070"/>
<feature type="transmembrane region" description="Helical" evidence="5">
    <location>
        <begin position="72"/>
        <end position="90"/>
    </location>
</feature>
<evidence type="ECO:0000256" key="4">
    <source>
        <dbReference type="ARBA" id="ARBA00023136"/>
    </source>
</evidence>
<dbReference type="GO" id="GO:0005886">
    <property type="term" value="C:plasma membrane"/>
    <property type="evidence" value="ECO:0007669"/>
    <property type="project" value="UniProtKB-SubCell"/>
</dbReference>
<name>G7H0V7_9ACTN</name>
<feature type="transmembrane region" description="Helical" evidence="5">
    <location>
        <begin position="102"/>
        <end position="121"/>
    </location>
</feature>
<feature type="transmembrane region" description="Helical" evidence="5">
    <location>
        <begin position="357"/>
        <end position="376"/>
    </location>
</feature>
<comment type="subcellular location">
    <subcellularLocation>
        <location evidence="1">Cell membrane</location>
        <topology evidence="1">Multi-pass membrane protein</topology>
    </subcellularLocation>
</comment>
<protein>
    <submittedName>
        <fullName evidence="7">Putative drug resistance efflux protein</fullName>
    </submittedName>
</protein>
<feature type="transmembrane region" description="Helical" evidence="5">
    <location>
        <begin position="127"/>
        <end position="148"/>
    </location>
</feature>
<dbReference type="EMBL" id="BAEE01000040">
    <property type="protein sequence ID" value="GAB09482.1"/>
    <property type="molecule type" value="Genomic_DNA"/>
</dbReference>
<feature type="transmembrane region" description="Helical" evidence="5">
    <location>
        <begin position="32"/>
        <end position="52"/>
    </location>
</feature>
<reference evidence="7 8" key="1">
    <citation type="submission" date="2011-11" db="EMBL/GenBank/DDBJ databases">
        <title>Whole genome shotgun sequence of Gordonia araii NBRC 100433.</title>
        <authorList>
            <person name="Yoshida Y."/>
            <person name="Hosoyama A."/>
            <person name="Tsuchikane K."/>
            <person name="Katsumata H."/>
            <person name="Yamazaki S."/>
            <person name="Fujita N."/>
        </authorList>
    </citation>
    <scope>NUCLEOTIDE SEQUENCE [LARGE SCALE GENOMIC DNA]</scope>
    <source>
        <strain evidence="7 8">NBRC 100433</strain>
    </source>
</reference>
<feature type="transmembrane region" description="Helical" evidence="5">
    <location>
        <begin position="382"/>
        <end position="400"/>
    </location>
</feature>
<feature type="transmembrane region" description="Helical" evidence="5">
    <location>
        <begin position="293"/>
        <end position="313"/>
    </location>
</feature>
<evidence type="ECO:0000313" key="8">
    <source>
        <dbReference type="Proteomes" id="UP000035088"/>
    </source>
</evidence>
<dbReference type="AlphaFoldDB" id="G7H0V7"/>
<dbReference type="Gene3D" id="1.20.1250.20">
    <property type="entry name" value="MFS general substrate transporter like domains"/>
    <property type="match status" value="2"/>
</dbReference>
<feature type="transmembrane region" description="Helical" evidence="5">
    <location>
        <begin position="160"/>
        <end position="182"/>
    </location>
</feature>
<evidence type="ECO:0000313" key="7">
    <source>
        <dbReference type="EMBL" id="GAB09482.1"/>
    </source>
</evidence>
<evidence type="ECO:0000256" key="1">
    <source>
        <dbReference type="ARBA" id="ARBA00004651"/>
    </source>
</evidence>
<dbReference type="InterPro" id="IPR011701">
    <property type="entry name" value="MFS"/>
</dbReference>
<accession>G7H0V7</accession>
<dbReference type="GO" id="GO:0022857">
    <property type="term" value="F:transmembrane transporter activity"/>
    <property type="evidence" value="ECO:0007669"/>
    <property type="project" value="InterPro"/>
</dbReference>
<dbReference type="Pfam" id="PF07690">
    <property type="entry name" value="MFS_1"/>
    <property type="match status" value="1"/>
</dbReference>
<evidence type="ECO:0000256" key="5">
    <source>
        <dbReference type="SAM" id="Phobius"/>
    </source>
</evidence>
<evidence type="ECO:0000256" key="2">
    <source>
        <dbReference type="ARBA" id="ARBA00022692"/>
    </source>
</evidence>
<organism evidence="7 8">
    <name type="scientific">Gordonia araii NBRC 100433</name>
    <dbReference type="NCBI Taxonomy" id="1073574"/>
    <lineage>
        <taxon>Bacteria</taxon>
        <taxon>Bacillati</taxon>
        <taxon>Actinomycetota</taxon>
        <taxon>Actinomycetes</taxon>
        <taxon>Mycobacteriales</taxon>
        <taxon>Gordoniaceae</taxon>
        <taxon>Gordonia</taxon>
    </lineage>
</organism>
<proteinExistence type="predicted"/>
<gene>
    <name evidence="7" type="ORF">GOARA_040_00070</name>
</gene>
<keyword evidence="4 5" id="KW-0472">Membrane</keyword>
<evidence type="ECO:0000259" key="6">
    <source>
        <dbReference type="PROSITE" id="PS50850"/>
    </source>
</evidence>
<dbReference type="PROSITE" id="PS50850">
    <property type="entry name" value="MFS"/>
    <property type="match status" value="1"/>
</dbReference>